<dbReference type="InterPro" id="IPR043136">
    <property type="entry name" value="B30.2/SPRY_sf"/>
</dbReference>
<feature type="domain" description="B30.2/SPRY" evidence="1">
    <location>
        <begin position="1"/>
        <end position="76"/>
    </location>
</feature>
<dbReference type="EMBL" id="MCFL01000002">
    <property type="protein sequence ID" value="ORZ40866.1"/>
    <property type="molecule type" value="Genomic_DNA"/>
</dbReference>
<keyword evidence="3" id="KW-1185">Reference proteome</keyword>
<dbReference type="SUPFAM" id="SSF49899">
    <property type="entry name" value="Concanavalin A-like lectins/glucanases"/>
    <property type="match status" value="1"/>
</dbReference>
<dbReference type="InterPro" id="IPR013320">
    <property type="entry name" value="ConA-like_dom_sf"/>
</dbReference>
<name>A0A1Y2I1X3_9FUNG</name>
<gene>
    <name evidence="2" type="ORF">BCR44DRAFT_1423938</name>
</gene>
<protein>
    <recommendedName>
        <fullName evidence="1">B30.2/SPRY domain-containing protein</fullName>
    </recommendedName>
</protein>
<dbReference type="Proteomes" id="UP000193411">
    <property type="component" value="Unassembled WGS sequence"/>
</dbReference>
<dbReference type="InterPro" id="IPR001870">
    <property type="entry name" value="B30.2/SPRY"/>
</dbReference>
<proteinExistence type="predicted"/>
<evidence type="ECO:0000313" key="3">
    <source>
        <dbReference type="Proteomes" id="UP000193411"/>
    </source>
</evidence>
<dbReference type="Pfam" id="PF00622">
    <property type="entry name" value="SPRY"/>
    <property type="match status" value="1"/>
</dbReference>
<dbReference type="STRING" id="765915.A0A1Y2I1X3"/>
<evidence type="ECO:0000313" key="2">
    <source>
        <dbReference type="EMBL" id="ORZ40866.1"/>
    </source>
</evidence>
<dbReference type="InterPro" id="IPR003877">
    <property type="entry name" value="SPRY_dom"/>
</dbReference>
<accession>A0A1Y2I1X3</accession>
<dbReference type="OrthoDB" id="258495at2759"/>
<dbReference type="PROSITE" id="PS50188">
    <property type="entry name" value="B302_SPRY"/>
    <property type="match status" value="1"/>
</dbReference>
<comment type="caution">
    <text evidence="2">The sequence shown here is derived from an EMBL/GenBank/DDBJ whole genome shotgun (WGS) entry which is preliminary data.</text>
</comment>
<sequence length="98" mass="10327">MGTSLGSANESTYGPAFGKGDVVGIGVNTIARCVFFTLNGEQLPLAVELPLGTEAVYPTYNFGTRGFRWGGGEDARAGQGQKREFVGFVMDVLPVYSG</sequence>
<dbReference type="AlphaFoldDB" id="A0A1Y2I1X3"/>
<evidence type="ECO:0000259" key="1">
    <source>
        <dbReference type="PROSITE" id="PS50188"/>
    </source>
</evidence>
<reference evidence="2 3" key="1">
    <citation type="submission" date="2016-07" db="EMBL/GenBank/DDBJ databases">
        <title>Pervasive Adenine N6-methylation of Active Genes in Fungi.</title>
        <authorList>
            <consortium name="DOE Joint Genome Institute"/>
            <person name="Mondo S.J."/>
            <person name="Dannebaum R.O."/>
            <person name="Kuo R.C."/>
            <person name="Labutti K."/>
            <person name="Haridas S."/>
            <person name="Kuo A."/>
            <person name="Salamov A."/>
            <person name="Ahrendt S.R."/>
            <person name="Lipzen A."/>
            <person name="Sullivan W."/>
            <person name="Andreopoulos W.B."/>
            <person name="Clum A."/>
            <person name="Lindquist E."/>
            <person name="Daum C."/>
            <person name="Ramamoorthy G.K."/>
            <person name="Gryganskyi A."/>
            <person name="Culley D."/>
            <person name="Magnuson J.K."/>
            <person name="James T.Y."/>
            <person name="O'Malley M.A."/>
            <person name="Stajich J.E."/>
            <person name="Spatafora J.W."/>
            <person name="Visel A."/>
            <person name="Grigoriev I.V."/>
        </authorList>
    </citation>
    <scope>NUCLEOTIDE SEQUENCE [LARGE SCALE GENOMIC DNA]</scope>
    <source>
        <strain evidence="2 3">PL171</strain>
    </source>
</reference>
<organism evidence="2 3">
    <name type="scientific">Catenaria anguillulae PL171</name>
    <dbReference type="NCBI Taxonomy" id="765915"/>
    <lineage>
        <taxon>Eukaryota</taxon>
        <taxon>Fungi</taxon>
        <taxon>Fungi incertae sedis</taxon>
        <taxon>Blastocladiomycota</taxon>
        <taxon>Blastocladiomycetes</taxon>
        <taxon>Blastocladiales</taxon>
        <taxon>Catenariaceae</taxon>
        <taxon>Catenaria</taxon>
    </lineage>
</organism>
<dbReference type="Gene3D" id="2.60.120.920">
    <property type="match status" value="1"/>
</dbReference>